<keyword evidence="2" id="KW-1185">Reference proteome</keyword>
<name>A0A4Y2H0E4_ARAVE</name>
<dbReference type="EMBL" id="BGPR01001639">
    <property type="protein sequence ID" value="GBM58565.1"/>
    <property type="molecule type" value="Genomic_DNA"/>
</dbReference>
<protein>
    <submittedName>
        <fullName evidence="1">Uncharacterized protein</fullName>
    </submittedName>
</protein>
<sequence>MIVSSPASELINVQLNTLRLGACFYTFKQELTSLRRKCRDLLNVHEVTSSQERLDPVQEFSRRFLCLQLCHQITKIVAQVAKFVANISMSGKQLYNFLTVFN</sequence>
<reference evidence="1 2" key="1">
    <citation type="journal article" date="2019" name="Sci. Rep.">
        <title>Orb-weaving spider Araneus ventricosus genome elucidates the spidroin gene catalogue.</title>
        <authorList>
            <person name="Kono N."/>
            <person name="Nakamura H."/>
            <person name="Ohtoshi R."/>
            <person name="Moran D.A.P."/>
            <person name="Shinohara A."/>
            <person name="Yoshida Y."/>
            <person name="Fujiwara M."/>
            <person name="Mori M."/>
            <person name="Tomita M."/>
            <person name="Arakawa K."/>
        </authorList>
    </citation>
    <scope>NUCLEOTIDE SEQUENCE [LARGE SCALE GENOMIC DNA]</scope>
</reference>
<accession>A0A4Y2H0E4</accession>
<dbReference type="Proteomes" id="UP000499080">
    <property type="component" value="Unassembled WGS sequence"/>
</dbReference>
<evidence type="ECO:0000313" key="1">
    <source>
        <dbReference type="EMBL" id="GBM58565.1"/>
    </source>
</evidence>
<dbReference type="AlphaFoldDB" id="A0A4Y2H0E4"/>
<gene>
    <name evidence="1" type="ORF">AVEN_255343_1</name>
</gene>
<proteinExistence type="predicted"/>
<organism evidence="1 2">
    <name type="scientific">Araneus ventricosus</name>
    <name type="common">Orbweaver spider</name>
    <name type="synonym">Epeira ventricosa</name>
    <dbReference type="NCBI Taxonomy" id="182803"/>
    <lineage>
        <taxon>Eukaryota</taxon>
        <taxon>Metazoa</taxon>
        <taxon>Ecdysozoa</taxon>
        <taxon>Arthropoda</taxon>
        <taxon>Chelicerata</taxon>
        <taxon>Arachnida</taxon>
        <taxon>Araneae</taxon>
        <taxon>Araneomorphae</taxon>
        <taxon>Entelegynae</taxon>
        <taxon>Araneoidea</taxon>
        <taxon>Araneidae</taxon>
        <taxon>Araneus</taxon>
    </lineage>
</organism>
<evidence type="ECO:0000313" key="2">
    <source>
        <dbReference type="Proteomes" id="UP000499080"/>
    </source>
</evidence>
<comment type="caution">
    <text evidence="1">The sequence shown here is derived from an EMBL/GenBank/DDBJ whole genome shotgun (WGS) entry which is preliminary data.</text>
</comment>